<proteinExistence type="inferred from homology"/>
<name>A0AA97AJA7_9CYAN</name>
<dbReference type="Gene3D" id="3.30.70.120">
    <property type="match status" value="2"/>
</dbReference>
<accession>A0AA97AJA7</accession>
<dbReference type="PANTHER" id="PTHR35983">
    <property type="entry name" value="UPF0166 PROTEIN TM_0021"/>
    <property type="match status" value="1"/>
</dbReference>
<evidence type="ECO:0000256" key="1">
    <source>
        <dbReference type="ARBA" id="ARBA00010554"/>
    </source>
</evidence>
<dbReference type="AlphaFoldDB" id="A0AA97AJA7"/>
<dbReference type="SUPFAM" id="SSF54913">
    <property type="entry name" value="GlnB-like"/>
    <property type="match status" value="2"/>
</dbReference>
<evidence type="ECO:0000313" key="2">
    <source>
        <dbReference type="EMBL" id="WNZ24706.1"/>
    </source>
</evidence>
<dbReference type="PANTHER" id="PTHR35983:SF1">
    <property type="entry name" value="UPF0166 PROTEIN TM_0021"/>
    <property type="match status" value="1"/>
</dbReference>
<reference evidence="2" key="1">
    <citation type="submission" date="2020-05" db="EMBL/GenBank/DDBJ databases">
        <authorList>
            <person name="Zhu T."/>
            <person name="Keshari N."/>
            <person name="Lu X."/>
        </authorList>
    </citation>
    <scope>NUCLEOTIDE SEQUENCE</scope>
    <source>
        <strain evidence="2">NK1-12</strain>
    </source>
</reference>
<comment type="similarity">
    <text evidence="1">Belongs to the UPF0166 family.</text>
</comment>
<dbReference type="Pfam" id="PF02641">
    <property type="entry name" value="DUF190"/>
    <property type="match status" value="2"/>
</dbReference>
<sequence length="242" mass="27237">MSNTEQLTIYVTEGDRANGKLLYRALMEAAQQSNIVGMTVARAAVGYSQRHRYIGVDWMPELAKQMIVVLTAIDRPEAITRYIPHIQNLVQDGLAFTERVTVVHHTPVVNDQPDFPLHDADPLSDLEDPMTDYERLTIYVGESDQWRGKPVHLALVEEARRQGMIGATVLRGMTGYGKHNQERIKFLGIIELSSDLPMMVSMIDRTEKIEQFLPLVQEMVVGGIVVRDPVRVVHHAPVNSSN</sequence>
<dbReference type="InterPro" id="IPR015867">
    <property type="entry name" value="N-reg_PII/ATP_PRibTrfase_C"/>
</dbReference>
<gene>
    <name evidence="2" type="ORF">HJG54_18880</name>
</gene>
<dbReference type="RefSeq" id="WP_316430636.1">
    <property type="nucleotide sequence ID" value="NZ_CP053586.1"/>
</dbReference>
<dbReference type="InterPro" id="IPR011322">
    <property type="entry name" value="N-reg_PII-like_a/b"/>
</dbReference>
<organism evidence="2">
    <name type="scientific">Leptolyngbya sp. NK1-12</name>
    <dbReference type="NCBI Taxonomy" id="2547451"/>
    <lineage>
        <taxon>Bacteria</taxon>
        <taxon>Bacillati</taxon>
        <taxon>Cyanobacteriota</taxon>
        <taxon>Cyanophyceae</taxon>
        <taxon>Leptolyngbyales</taxon>
        <taxon>Leptolyngbyaceae</taxon>
        <taxon>Leptolyngbya group</taxon>
        <taxon>Leptolyngbya</taxon>
    </lineage>
</organism>
<dbReference type="InterPro" id="IPR003793">
    <property type="entry name" value="UPF0166"/>
</dbReference>
<dbReference type="EMBL" id="CP053586">
    <property type="protein sequence ID" value="WNZ24706.1"/>
    <property type="molecule type" value="Genomic_DNA"/>
</dbReference>
<protein>
    <submittedName>
        <fullName evidence="2">DUF190 domain-containing protein</fullName>
    </submittedName>
</protein>